<feature type="transmembrane region" description="Helical" evidence="1">
    <location>
        <begin position="183"/>
        <end position="202"/>
    </location>
</feature>
<dbReference type="Gene3D" id="3.30.565.10">
    <property type="entry name" value="Histidine kinase-like ATPase, C-terminal domain"/>
    <property type="match status" value="1"/>
</dbReference>
<feature type="transmembrane region" description="Helical" evidence="1">
    <location>
        <begin position="153"/>
        <end position="171"/>
    </location>
</feature>
<reference evidence="3" key="1">
    <citation type="submission" date="2016-08" db="EMBL/GenBank/DDBJ databases">
        <authorList>
            <person name="Seilhamer J.J."/>
        </authorList>
    </citation>
    <scope>NUCLEOTIDE SEQUENCE</scope>
    <source>
        <strain evidence="3">86</strain>
    </source>
</reference>
<dbReference type="PANTHER" id="PTHR40448:SF1">
    <property type="entry name" value="TWO-COMPONENT SENSOR HISTIDINE KINASE"/>
    <property type="match status" value="1"/>
</dbReference>
<dbReference type="PANTHER" id="PTHR40448">
    <property type="entry name" value="TWO-COMPONENT SENSOR HISTIDINE KINASE"/>
    <property type="match status" value="1"/>
</dbReference>
<feature type="transmembrane region" description="Helical" evidence="1">
    <location>
        <begin position="31"/>
        <end position="48"/>
    </location>
</feature>
<dbReference type="Pfam" id="PF14501">
    <property type="entry name" value="HATPase_c_5"/>
    <property type="match status" value="1"/>
</dbReference>
<protein>
    <recommendedName>
        <fullName evidence="2">Sensor histidine kinase NatK-like C-terminal domain-containing protein</fullName>
    </recommendedName>
</protein>
<accession>A0A212LQK0</accession>
<keyword evidence="1" id="KW-0472">Membrane</keyword>
<dbReference type="GO" id="GO:0042802">
    <property type="term" value="F:identical protein binding"/>
    <property type="evidence" value="ECO:0007669"/>
    <property type="project" value="TreeGrafter"/>
</dbReference>
<feature type="domain" description="Sensor histidine kinase NatK-like C-terminal" evidence="2">
    <location>
        <begin position="315"/>
        <end position="415"/>
    </location>
</feature>
<dbReference type="InterPro" id="IPR036890">
    <property type="entry name" value="HATPase_C_sf"/>
</dbReference>
<feature type="transmembrane region" description="Helical" evidence="1">
    <location>
        <begin position="60"/>
        <end position="78"/>
    </location>
</feature>
<keyword evidence="1" id="KW-0812">Transmembrane</keyword>
<dbReference type="EMBL" id="FMJE01000003">
    <property type="protein sequence ID" value="SCM79699.1"/>
    <property type="molecule type" value="Genomic_DNA"/>
</dbReference>
<name>A0A212LQK0_9FIRM</name>
<dbReference type="CDD" id="cd16935">
    <property type="entry name" value="HATPase_AgrC-ComD-like"/>
    <property type="match status" value="1"/>
</dbReference>
<proteinExistence type="predicted"/>
<feature type="transmembrane region" description="Helical" evidence="1">
    <location>
        <begin position="113"/>
        <end position="133"/>
    </location>
</feature>
<evidence type="ECO:0000256" key="1">
    <source>
        <dbReference type="SAM" id="Phobius"/>
    </source>
</evidence>
<dbReference type="SUPFAM" id="SSF55874">
    <property type="entry name" value="ATPase domain of HSP90 chaperone/DNA topoisomerase II/histidine kinase"/>
    <property type="match status" value="1"/>
</dbReference>
<feature type="transmembrane region" description="Helical" evidence="1">
    <location>
        <begin position="84"/>
        <end position="106"/>
    </location>
</feature>
<keyword evidence="1" id="KW-1133">Transmembrane helix</keyword>
<feature type="transmembrane region" description="Helical" evidence="1">
    <location>
        <begin position="7"/>
        <end position="25"/>
    </location>
</feature>
<sequence length="433" mass="49061">MQESIVLVSRGIFLITNILLLYIFLTPRRPLWFQVTAFSVTWITIYFLRGILQTIIPDPFLLGYMVGSLYMVPCALIFKETMNAKLFVFFMIFSLSQFTFLIFLFLEQLLFNHYVGGLVLAGLLLEAASLPLIKKYVSPYAGNMIAIIDQRNFVFTCFPLLSFVLLAFYGVQRTYLLSNFIPLVVNTLLILFTYYLVATAIYQTMRNQQAEKQLALQHEHYRNLNDSINAMKIMRHDLRHHLVTCLEFLVKKDSAAAEIYLGQLCNHYDDISLPKVCSNQIADALISYYLKAAQEQGIIVNTNLHLPGNLGIDDQDLCVILGNCLENAVEACSKMPPDQLRFIDIKTTIAKNHLVIKIANSFCGSVIRQDDGFVSSKHGNDHGIGLASVKALTSKYHGYCSMYCEQQVFKVAVSLKLPETVANRAHSVFLELK</sequence>
<dbReference type="AlphaFoldDB" id="A0A212LQK0"/>
<evidence type="ECO:0000313" key="3">
    <source>
        <dbReference type="EMBL" id="SCM79699.1"/>
    </source>
</evidence>
<gene>
    <name evidence="3" type="ORF">KL86SPO_30051</name>
</gene>
<organism evidence="3">
    <name type="scientific">uncultured Sporomusa sp</name>
    <dbReference type="NCBI Taxonomy" id="307249"/>
    <lineage>
        <taxon>Bacteria</taxon>
        <taxon>Bacillati</taxon>
        <taxon>Bacillota</taxon>
        <taxon>Negativicutes</taxon>
        <taxon>Selenomonadales</taxon>
        <taxon>Sporomusaceae</taxon>
        <taxon>Sporomusa</taxon>
        <taxon>environmental samples</taxon>
    </lineage>
</organism>
<dbReference type="InterPro" id="IPR032834">
    <property type="entry name" value="NatK-like_C"/>
</dbReference>
<evidence type="ECO:0000259" key="2">
    <source>
        <dbReference type="Pfam" id="PF14501"/>
    </source>
</evidence>